<evidence type="ECO:0000256" key="1">
    <source>
        <dbReference type="SAM" id="Phobius"/>
    </source>
</evidence>
<dbReference type="RefSeq" id="XP_024585202.1">
    <property type="nucleotide sequence ID" value="XM_024719954.1"/>
</dbReference>
<dbReference type="OrthoDB" id="113143at2759"/>
<reference evidence="3" key="1">
    <citation type="submission" date="2014-09" db="EMBL/GenBank/DDBJ databases">
        <authorList>
            <person name="Sharma Rahul"/>
            <person name="Thines Marco"/>
        </authorList>
    </citation>
    <scope>NUCLEOTIDE SEQUENCE [LARGE SCALE GENOMIC DNA]</scope>
</reference>
<dbReference type="GO" id="GO:0005524">
    <property type="term" value="F:ATP binding"/>
    <property type="evidence" value="ECO:0007669"/>
    <property type="project" value="InterPro"/>
</dbReference>
<dbReference type="OMA" id="IVMMSIP"/>
<dbReference type="GeneID" id="36401688"/>
<keyword evidence="3" id="KW-1185">Reference proteome</keyword>
<sequence length="316" mass="36014">MLSTLTERFAANEFDRRQPLALVLFSNTSDLLQSLAGALASSLFGSSHTPHTVESVDFQALLENPRSSNHDIKHILRSTLVAPLDACPKRSLFILENVQALDDATLPVLDVLLDPLNGKRAQFQHYVEGQTSRVFDCTNTIFLFLYKISSQHFSTVNGKVDFSEWRELLMQRWTRIEGSIEEFTPQALVGRITDAVAVFPSGKNDNAGMRYDEFKKSREWRHMCVMRSHYTEDKADEIEDTDKIFPTSTLSLVAKNMAAASTIPGMIVMMSIPAYLLILTRAKRWNIETVKERRIIHRRRNSGGSIPKRKRRKTRK</sequence>
<evidence type="ECO:0000313" key="2">
    <source>
        <dbReference type="EMBL" id="CEG48833.1"/>
    </source>
</evidence>
<dbReference type="GO" id="GO:0016887">
    <property type="term" value="F:ATP hydrolysis activity"/>
    <property type="evidence" value="ECO:0007669"/>
    <property type="project" value="InterPro"/>
</dbReference>
<proteinExistence type="predicted"/>
<evidence type="ECO:0000313" key="3">
    <source>
        <dbReference type="Proteomes" id="UP000054928"/>
    </source>
</evidence>
<dbReference type="EMBL" id="CCYD01003042">
    <property type="protein sequence ID" value="CEG48833.1"/>
    <property type="molecule type" value="Genomic_DNA"/>
</dbReference>
<dbReference type="GO" id="GO:0005737">
    <property type="term" value="C:cytoplasm"/>
    <property type="evidence" value="ECO:0007669"/>
    <property type="project" value="UniProtKB-ARBA"/>
</dbReference>
<dbReference type="Proteomes" id="UP000054928">
    <property type="component" value="Unassembled WGS sequence"/>
</dbReference>
<protein>
    <submittedName>
        <fullName evidence="2">Uncharacterized protein</fullName>
    </submittedName>
</protein>
<dbReference type="PANTHER" id="PTHR10760:SF2">
    <property type="entry name" value="LD13476P-RELATED"/>
    <property type="match status" value="1"/>
</dbReference>
<keyword evidence="1" id="KW-0472">Membrane</keyword>
<dbReference type="InterPro" id="IPR010448">
    <property type="entry name" value="Torsin"/>
</dbReference>
<accession>A0A0P1B5A5</accession>
<keyword evidence="1" id="KW-1133">Transmembrane helix</keyword>
<keyword evidence="1" id="KW-0812">Transmembrane</keyword>
<dbReference type="AlphaFoldDB" id="A0A0P1B5A5"/>
<name>A0A0P1B5A5_PLAHL</name>
<organism evidence="2 3">
    <name type="scientific">Plasmopara halstedii</name>
    <name type="common">Downy mildew of sunflower</name>
    <dbReference type="NCBI Taxonomy" id="4781"/>
    <lineage>
        <taxon>Eukaryota</taxon>
        <taxon>Sar</taxon>
        <taxon>Stramenopiles</taxon>
        <taxon>Oomycota</taxon>
        <taxon>Peronosporomycetes</taxon>
        <taxon>Peronosporales</taxon>
        <taxon>Peronosporaceae</taxon>
        <taxon>Plasmopara</taxon>
    </lineage>
</organism>
<feature type="transmembrane region" description="Helical" evidence="1">
    <location>
        <begin position="257"/>
        <end position="278"/>
    </location>
</feature>
<dbReference type="PANTHER" id="PTHR10760">
    <property type="entry name" value="TORSIN"/>
    <property type="match status" value="1"/>
</dbReference>